<dbReference type="PANTHER" id="PTHR47723">
    <property type="entry name" value="OS05G0353850 PROTEIN"/>
    <property type="match status" value="1"/>
</dbReference>
<reference evidence="3 4" key="1">
    <citation type="submission" date="2019-01" db="EMBL/GenBank/DDBJ databases">
        <title>Sequencing of cultivated peanut Arachis hypogaea provides insights into genome evolution and oil improvement.</title>
        <authorList>
            <person name="Chen X."/>
        </authorList>
    </citation>
    <scope>NUCLEOTIDE SEQUENCE [LARGE SCALE GENOMIC DNA]</scope>
    <source>
        <strain evidence="4">cv. Fuhuasheng</strain>
        <tissue evidence="3">Leaves</tissue>
    </source>
</reference>
<dbReference type="CDD" id="cd06222">
    <property type="entry name" value="RNase_H_like"/>
    <property type="match status" value="1"/>
</dbReference>
<dbReference type="InterPro" id="IPR053151">
    <property type="entry name" value="RNase_H-like"/>
</dbReference>
<organism evidence="3 4">
    <name type="scientific">Arachis hypogaea</name>
    <name type="common">Peanut</name>
    <dbReference type="NCBI Taxonomy" id="3818"/>
    <lineage>
        <taxon>Eukaryota</taxon>
        <taxon>Viridiplantae</taxon>
        <taxon>Streptophyta</taxon>
        <taxon>Embryophyta</taxon>
        <taxon>Tracheophyta</taxon>
        <taxon>Spermatophyta</taxon>
        <taxon>Magnoliopsida</taxon>
        <taxon>eudicotyledons</taxon>
        <taxon>Gunneridae</taxon>
        <taxon>Pentapetalae</taxon>
        <taxon>rosids</taxon>
        <taxon>fabids</taxon>
        <taxon>Fabales</taxon>
        <taxon>Fabaceae</taxon>
        <taxon>Papilionoideae</taxon>
        <taxon>50 kb inversion clade</taxon>
        <taxon>dalbergioids sensu lato</taxon>
        <taxon>Dalbergieae</taxon>
        <taxon>Pterocarpus clade</taxon>
        <taxon>Arachis</taxon>
    </lineage>
</organism>
<feature type="domain" description="Reverse transcriptase zinc-binding" evidence="2">
    <location>
        <begin position="1"/>
        <end position="52"/>
    </location>
</feature>
<dbReference type="Pfam" id="PF13456">
    <property type="entry name" value="RVT_3"/>
    <property type="match status" value="1"/>
</dbReference>
<evidence type="ECO:0008006" key="5">
    <source>
        <dbReference type="Google" id="ProtNLM"/>
    </source>
</evidence>
<keyword evidence="4" id="KW-1185">Reference proteome</keyword>
<sequence>MFLWKVVHIILPVNTNLYQHKSAITPRCSICQEEDETIEHVLLLCPWTRAVWFGSSLQIVPTAYNVRYFEKWMMNTTRNQHIFQQTKVNPENVIIYSEHLAVEYHNATKGLNIENKPKVGRNGESKRITWRLPPHNKVKVNTDAAFHRETGMAALAVVVRDSQEKIITRTTSTFKTTSALAAEAQAYREALILIKDLQIANCIIETNCLPLVQAIKARTPLAEVDVIIRDILQLLDEAPDVGATWTPREDNKLAHQLAVMAMNNQL</sequence>
<dbReference type="Gene3D" id="3.30.420.10">
    <property type="entry name" value="Ribonuclease H-like superfamily/Ribonuclease H"/>
    <property type="match status" value="1"/>
</dbReference>
<accession>A0A444WPU5</accession>
<dbReference type="EMBL" id="SDMP01000026">
    <property type="protein sequence ID" value="RYQ79358.1"/>
    <property type="molecule type" value="Genomic_DNA"/>
</dbReference>
<name>A0A444WPU5_ARAHY</name>
<evidence type="ECO:0000259" key="1">
    <source>
        <dbReference type="Pfam" id="PF13456"/>
    </source>
</evidence>
<dbReference type="InterPro" id="IPR036397">
    <property type="entry name" value="RNaseH_sf"/>
</dbReference>
<dbReference type="STRING" id="3818.A0A444WPU5"/>
<evidence type="ECO:0000259" key="2">
    <source>
        <dbReference type="Pfam" id="PF13966"/>
    </source>
</evidence>
<comment type="caution">
    <text evidence="3">The sequence shown here is derived from an EMBL/GenBank/DDBJ whole genome shotgun (WGS) entry which is preliminary data.</text>
</comment>
<gene>
    <name evidence="3" type="ORF">Ahy_Scaffold6g108096</name>
</gene>
<dbReference type="InterPro" id="IPR012337">
    <property type="entry name" value="RNaseH-like_sf"/>
</dbReference>
<dbReference type="InterPro" id="IPR002156">
    <property type="entry name" value="RNaseH_domain"/>
</dbReference>
<dbReference type="Proteomes" id="UP000289738">
    <property type="component" value="Unassembled WGS sequence"/>
</dbReference>
<dbReference type="GO" id="GO:0004523">
    <property type="term" value="F:RNA-DNA hybrid ribonuclease activity"/>
    <property type="evidence" value="ECO:0007669"/>
    <property type="project" value="InterPro"/>
</dbReference>
<feature type="domain" description="RNase H type-1" evidence="1">
    <location>
        <begin position="141"/>
        <end position="261"/>
    </location>
</feature>
<dbReference type="AlphaFoldDB" id="A0A444WPU5"/>
<proteinExistence type="predicted"/>
<protein>
    <recommendedName>
        <fullName evidence="5">RNase H type-1 domain-containing protein</fullName>
    </recommendedName>
</protein>
<dbReference type="GO" id="GO:0003676">
    <property type="term" value="F:nucleic acid binding"/>
    <property type="evidence" value="ECO:0007669"/>
    <property type="project" value="InterPro"/>
</dbReference>
<dbReference type="Pfam" id="PF13966">
    <property type="entry name" value="zf-RVT"/>
    <property type="match status" value="1"/>
</dbReference>
<evidence type="ECO:0000313" key="3">
    <source>
        <dbReference type="EMBL" id="RYQ79358.1"/>
    </source>
</evidence>
<dbReference type="InterPro" id="IPR026960">
    <property type="entry name" value="RVT-Znf"/>
</dbReference>
<evidence type="ECO:0000313" key="4">
    <source>
        <dbReference type="Proteomes" id="UP000289738"/>
    </source>
</evidence>
<dbReference type="SUPFAM" id="SSF53098">
    <property type="entry name" value="Ribonuclease H-like"/>
    <property type="match status" value="1"/>
</dbReference>
<dbReference type="PANTHER" id="PTHR47723:SF19">
    <property type="entry name" value="POLYNUCLEOTIDYL TRANSFERASE, RIBONUCLEASE H-LIKE SUPERFAMILY PROTEIN"/>
    <property type="match status" value="1"/>
</dbReference>
<dbReference type="InterPro" id="IPR044730">
    <property type="entry name" value="RNase_H-like_dom_plant"/>
</dbReference>